<organism evidence="2">
    <name type="scientific">Arion vulgaris</name>
    <dbReference type="NCBI Taxonomy" id="1028688"/>
    <lineage>
        <taxon>Eukaryota</taxon>
        <taxon>Metazoa</taxon>
        <taxon>Spiralia</taxon>
        <taxon>Lophotrochozoa</taxon>
        <taxon>Mollusca</taxon>
        <taxon>Gastropoda</taxon>
        <taxon>Heterobranchia</taxon>
        <taxon>Euthyneura</taxon>
        <taxon>Panpulmonata</taxon>
        <taxon>Eupulmonata</taxon>
        <taxon>Stylommatophora</taxon>
        <taxon>Helicina</taxon>
        <taxon>Arionoidea</taxon>
        <taxon>Arionidae</taxon>
        <taxon>Arion</taxon>
    </lineage>
</organism>
<feature type="region of interest" description="Disordered" evidence="1">
    <location>
        <begin position="41"/>
        <end position="73"/>
    </location>
</feature>
<gene>
    <name evidence="2" type="primary">ORF4585</name>
</gene>
<dbReference type="EMBL" id="HACG01001735">
    <property type="protein sequence ID" value="CEK48600.1"/>
    <property type="molecule type" value="Transcribed_RNA"/>
</dbReference>
<feature type="compositionally biased region" description="Polar residues" evidence="1">
    <location>
        <begin position="53"/>
        <end position="63"/>
    </location>
</feature>
<accession>A0A0B6XZ95</accession>
<feature type="non-terminal residue" evidence="2">
    <location>
        <position position="1"/>
    </location>
</feature>
<protein>
    <submittedName>
        <fullName evidence="2">Uncharacterized protein</fullName>
    </submittedName>
</protein>
<name>A0A0B6XZ95_9EUPU</name>
<dbReference type="AlphaFoldDB" id="A0A0B6XZ95"/>
<evidence type="ECO:0000256" key="1">
    <source>
        <dbReference type="SAM" id="MobiDB-lite"/>
    </source>
</evidence>
<reference evidence="2" key="1">
    <citation type="submission" date="2014-12" db="EMBL/GenBank/DDBJ databases">
        <title>Insight into the proteome of Arion vulgaris.</title>
        <authorList>
            <person name="Aradska J."/>
            <person name="Bulat T."/>
            <person name="Smidak R."/>
            <person name="Sarate P."/>
            <person name="Gangsoo J."/>
            <person name="Sialana F."/>
            <person name="Bilban M."/>
            <person name="Lubec G."/>
        </authorList>
    </citation>
    <scope>NUCLEOTIDE SEQUENCE</scope>
    <source>
        <tissue evidence="2">Skin</tissue>
    </source>
</reference>
<sequence>LKIRLKLSPVVLGQSSHSGTQTQIHPSNIGLKKSIIRRHASMSGDAQVKGAQPHNSLLRSVSENCLKKHKSDE</sequence>
<proteinExistence type="predicted"/>
<feature type="non-terminal residue" evidence="2">
    <location>
        <position position="73"/>
    </location>
</feature>
<evidence type="ECO:0000313" key="2">
    <source>
        <dbReference type="EMBL" id="CEK48600.1"/>
    </source>
</evidence>